<proteinExistence type="predicted"/>
<dbReference type="PANTHER" id="PTHR42793">
    <property type="entry name" value="COA BINDING DOMAIN CONTAINING PROTEIN"/>
    <property type="match status" value="1"/>
</dbReference>
<dbReference type="InterPro" id="IPR036291">
    <property type="entry name" value="NAD(P)-bd_dom_sf"/>
</dbReference>
<dbReference type="InterPro" id="IPR032875">
    <property type="entry name" value="Succ_CoA_lig_flav_dom"/>
</dbReference>
<dbReference type="SUPFAM" id="SSF52210">
    <property type="entry name" value="Succinyl-CoA synthetase domains"/>
    <property type="match status" value="2"/>
</dbReference>
<dbReference type="Gene3D" id="3.30.1490.20">
    <property type="entry name" value="ATP-grasp fold, A domain"/>
    <property type="match status" value="1"/>
</dbReference>
<keyword evidence="1" id="KW-0547">Nucleotide-binding</keyword>
<keyword evidence="4" id="KW-1185">Reference proteome</keyword>
<dbReference type="OrthoDB" id="9807426at2"/>
<keyword evidence="1" id="KW-0067">ATP-binding</keyword>
<organism evidence="3 4">
    <name type="scientific">Rhodoferax lacus</name>
    <dbReference type="NCBI Taxonomy" id="2184758"/>
    <lineage>
        <taxon>Bacteria</taxon>
        <taxon>Pseudomonadati</taxon>
        <taxon>Pseudomonadota</taxon>
        <taxon>Betaproteobacteria</taxon>
        <taxon>Burkholderiales</taxon>
        <taxon>Comamonadaceae</taxon>
        <taxon>Rhodoferax</taxon>
    </lineage>
</organism>
<dbReference type="PANTHER" id="PTHR42793:SF4">
    <property type="entry name" value="BLL6376 PROTEIN"/>
    <property type="match status" value="1"/>
</dbReference>
<dbReference type="PROSITE" id="PS50975">
    <property type="entry name" value="ATP_GRASP"/>
    <property type="match status" value="1"/>
</dbReference>
<dbReference type="SMART" id="SM00881">
    <property type="entry name" value="CoA_binding"/>
    <property type="match status" value="1"/>
</dbReference>
<gene>
    <name evidence="3" type="ORF">DIC66_05330</name>
</gene>
<dbReference type="Gene3D" id="3.30.470.20">
    <property type="entry name" value="ATP-grasp fold, B domain"/>
    <property type="match status" value="1"/>
</dbReference>
<dbReference type="Gene3D" id="3.40.50.261">
    <property type="entry name" value="Succinyl-CoA synthetase domains"/>
    <property type="match status" value="2"/>
</dbReference>
<name>A0A3E1RFI9_9BURK</name>
<evidence type="ECO:0000256" key="1">
    <source>
        <dbReference type="PROSITE-ProRule" id="PRU00409"/>
    </source>
</evidence>
<dbReference type="InterPro" id="IPR016102">
    <property type="entry name" value="Succinyl-CoA_synth-like"/>
</dbReference>
<dbReference type="InterPro" id="IPR013815">
    <property type="entry name" value="ATP_grasp_subdomain_1"/>
</dbReference>
<feature type="domain" description="ATP-grasp" evidence="2">
    <location>
        <begin position="488"/>
        <end position="538"/>
    </location>
</feature>
<dbReference type="Pfam" id="PF13607">
    <property type="entry name" value="Succ_CoA_lig"/>
    <property type="match status" value="1"/>
</dbReference>
<dbReference type="InterPro" id="IPR003781">
    <property type="entry name" value="CoA-bd"/>
</dbReference>
<dbReference type="SUPFAM" id="SSF51735">
    <property type="entry name" value="NAD(P)-binding Rossmann-fold domains"/>
    <property type="match status" value="1"/>
</dbReference>
<dbReference type="AlphaFoldDB" id="A0A3E1RFI9"/>
<dbReference type="Proteomes" id="UP000260665">
    <property type="component" value="Unassembled WGS sequence"/>
</dbReference>
<dbReference type="SUPFAM" id="SSF56059">
    <property type="entry name" value="Glutathione synthetase ATP-binding domain-like"/>
    <property type="match status" value="1"/>
</dbReference>
<evidence type="ECO:0000313" key="3">
    <source>
        <dbReference type="EMBL" id="RFO98138.1"/>
    </source>
</evidence>
<dbReference type="InterPro" id="IPR011761">
    <property type="entry name" value="ATP-grasp"/>
</dbReference>
<dbReference type="GO" id="GO:0046872">
    <property type="term" value="F:metal ion binding"/>
    <property type="evidence" value="ECO:0007669"/>
    <property type="project" value="InterPro"/>
</dbReference>
<evidence type="ECO:0000259" key="2">
    <source>
        <dbReference type="PROSITE" id="PS50975"/>
    </source>
</evidence>
<comment type="caution">
    <text evidence="3">The sequence shown here is derived from an EMBL/GenBank/DDBJ whole genome shotgun (WGS) entry which is preliminary data.</text>
</comment>
<dbReference type="GO" id="GO:0005524">
    <property type="term" value="F:ATP binding"/>
    <property type="evidence" value="ECO:0007669"/>
    <property type="project" value="UniProtKB-UniRule"/>
</dbReference>
<dbReference type="Gene3D" id="3.40.50.720">
    <property type="entry name" value="NAD(P)-binding Rossmann-like Domain"/>
    <property type="match status" value="1"/>
</dbReference>
<protein>
    <submittedName>
        <fullName evidence="3">CoA-binding protein</fullName>
    </submittedName>
</protein>
<sequence length="700" mass="72188">MGATPLQRLFSPRSIAVFGGRAAVEVIRQCRKLGFTGALWPVHPTRSEMEGLPCFADVASLPAAPDAAFIAVPAEATVQVVRQLAARGAGGAICYASGFAEVGGAGIDLQDALVAAAGDMALIGPNCYGLLNYLDGVALWPDQHGGQRLERGVAIITQSGNIGLNLTMQRRALPLAYLITVGNKAGDSMDAIIDTLLNDPRVTAIGMHIEGLDDVAAFSRVALKALQKRVPLVALKAGSSELGARTTMSHTSSLAGPDALYDALFARCGIARVLDVASLLETLKFLHVHGGLRDKRIVSASCSGGEASLVADLAQTHSLTMPDLPAAAHARLLAVLGEKVTVANPLDYHTYIWGDLAAQTECFAGLMDCGFDAHVLVLDFPRADRCDGSSWQTTLDGFVAAQKQTGAAAVVLTTLPEGLPDAVGQALLAQGIAPMQGTADCMLAIAHAARIGAAQAHCSTTLAVAGVSARTGGAGSSASHMLNEVASKQALHAFGLPIPQGACVHAHEAADAAQRLGFPVVVKAVSDTLAHKTEAGGVQLNLKSAAAVQAAVDAMAHLTDTFLVEQMAREVVAEIIVGITRDAQFGLALTLGAGGIWVELLKDSATLLLPVSNADIRSALQGLKIWPVLNGYRGKLAGDVDALVKAIAAIASYAEAHASSLLELDVNPILVLRTGVLAVDALIHLSGISPTSHPTQQGTA</sequence>
<accession>A0A3E1RFI9</accession>
<dbReference type="Pfam" id="PF13549">
    <property type="entry name" value="ATP-grasp_5"/>
    <property type="match status" value="1"/>
</dbReference>
<reference evidence="3 4" key="1">
    <citation type="submission" date="2018-05" db="EMBL/GenBank/DDBJ databases">
        <title>Rhodoferax soyangensis sp.nov., isolated from an oligotrophic freshwater lake.</title>
        <authorList>
            <person name="Park M."/>
        </authorList>
    </citation>
    <scope>NUCLEOTIDE SEQUENCE [LARGE SCALE GENOMIC DNA]</scope>
    <source>
        <strain evidence="3 4">IMCC26218</strain>
    </source>
</reference>
<evidence type="ECO:0000313" key="4">
    <source>
        <dbReference type="Proteomes" id="UP000260665"/>
    </source>
</evidence>
<dbReference type="Pfam" id="PF13380">
    <property type="entry name" value="CoA_binding_2"/>
    <property type="match status" value="1"/>
</dbReference>
<dbReference type="EMBL" id="QFZK01000002">
    <property type="protein sequence ID" value="RFO98138.1"/>
    <property type="molecule type" value="Genomic_DNA"/>
</dbReference>